<dbReference type="SUPFAM" id="SSF53474">
    <property type="entry name" value="alpha/beta-Hydrolases"/>
    <property type="match status" value="1"/>
</dbReference>
<evidence type="ECO:0000313" key="3">
    <source>
        <dbReference type="EMBL" id="MDQ8934392.1"/>
    </source>
</evidence>
<comment type="caution">
    <text evidence="3">The sequence shown here is derived from an EMBL/GenBank/DDBJ whole genome shotgun (WGS) entry which is preliminary data.</text>
</comment>
<dbReference type="EMBL" id="JAVIDL010000002">
    <property type="protein sequence ID" value="MDQ8934392.1"/>
    <property type="molecule type" value="Genomic_DNA"/>
</dbReference>
<feature type="domain" description="BD-FAE-like" evidence="2">
    <location>
        <begin position="62"/>
        <end position="248"/>
    </location>
</feature>
<dbReference type="Proteomes" id="UP001243844">
    <property type="component" value="Unassembled WGS sequence"/>
</dbReference>
<keyword evidence="1 3" id="KW-0378">Hydrolase</keyword>
<dbReference type="InterPro" id="IPR049492">
    <property type="entry name" value="BD-FAE-like_dom"/>
</dbReference>
<dbReference type="InterPro" id="IPR029058">
    <property type="entry name" value="AB_hydrolase_fold"/>
</dbReference>
<dbReference type="InterPro" id="IPR050300">
    <property type="entry name" value="GDXG_lipolytic_enzyme"/>
</dbReference>
<dbReference type="PANTHER" id="PTHR48081">
    <property type="entry name" value="AB HYDROLASE SUPERFAMILY PROTEIN C4A8.06C"/>
    <property type="match status" value="1"/>
</dbReference>
<name>A0AAW8J320_9GAMM</name>
<dbReference type="RefSeq" id="WP_308980754.1">
    <property type="nucleotide sequence ID" value="NZ_JAVIDL010000002.1"/>
</dbReference>
<dbReference type="PANTHER" id="PTHR48081:SF33">
    <property type="entry name" value="KYNURENINE FORMAMIDASE"/>
    <property type="match status" value="1"/>
</dbReference>
<dbReference type="Gene3D" id="3.40.50.1820">
    <property type="entry name" value="alpha/beta hydrolase"/>
    <property type="match status" value="1"/>
</dbReference>
<evidence type="ECO:0000256" key="1">
    <source>
        <dbReference type="ARBA" id="ARBA00022801"/>
    </source>
</evidence>
<sequence>MFSSKYSNLKQFVQQNSQYIKQRLNDFRVYDLASHALDRCTTRQGYRRVENIAYGLKARHRLDLYLSEKQRFSTRPLVIFVYGGAWLRGDKSHYRFVGEALTSCGYDVAIINYQHAPQHQFPSYVHDVALALQFLNMQQEKYGISTAQTALMGHSAGAFNIVSLLHHPTVIDNSHIDTVRAVIGIAGPYHFDYVGDPIAADAFDQNIPYQQVMPYYFVRPHNARHYLFLAAKDTVVMPSNSYDLHQKLLDQGNHSELTVIPRTNHVSVMGSFASVFSRFFSTKAQVIKALDESFQDLLIQKS</sequence>
<evidence type="ECO:0000259" key="2">
    <source>
        <dbReference type="Pfam" id="PF20434"/>
    </source>
</evidence>
<dbReference type="GO" id="GO:0016787">
    <property type="term" value="F:hydrolase activity"/>
    <property type="evidence" value="ECO:0007669"/>
    <property type="project" value="UniProtKB-KW"/>
</dbReference>
<dbReference type="AlphaFoldDB" id="A0AAW8J320"/>
<protein>
    <submittedName>
        <fullName evidence="3">Alpha/beta hydrolase</fullName>
    </submittedName>
</protein>
<accession>A0AAW8J320</accession>
<dbReference type="Pfam" id="PF20434">
    <property type="entry name" value="BD-FAE"/>
    <property type="match status" value="1"/>
</dbReference>
<organism evidence="3 4">
    <name type="scientific">Acinetobacter rudis</name>
    <dbReference type="NCBI Taxonomy" id="632955"/>
    <lineage>
        <taxon>Bacteria</taxon>
        <taxon>Pseudomonadati</taxon>
        <taxon>Pseudomonadota</taxon>
        <taxon>Gammaproteobacteria</taxon>
        <taxon>Moraxellales</taxon>
        <taxon>Moraxellaceae</taxon>
        <taxon>Acinetobacter</taxon>
    </lineage>
</organism>
<proteinExistence type="predicted"/>
<evidence type="ECO:0000313" key="4">
    <source>
        <dbReference type="Proteomes" id="UP001243844"/>
    </source>
</evidence>
<reference evidence="3" key="1">
    <citation type="submission" date="2023-08" db="EMBL/GenBank/DDBJ databases">
        <title>Emergence of clinically-relevant ST2 carbapenem-resistant Acinetobacter baumannii strains in hospital sewages in Zhejiang, East of China.</title>
        <authorList>
            <person name="Kaichao C."/>
            <person name="Zhang R."/>
        </authorList>
    </citation>
    <scope>NUCLEOTIDE SEQUENCE</scope>
    <source>
        <strain evidence="3">M-RB-37</strain>
    </source>
</reference>
<gene>
    <name evidence="3" type="ORF">RFH47_01330</name>
</gene>